<accession>A0A9X8HB19</accession>
<evidence type="ECO:0000256" key="1">
    <source>
        <dbReference type="ARBA" id="ARBA00004177"/>
    </source>
</evidence>
<comment type="subcellular location">
    <subcellularLocation>
        <location evidence="1">Endosome</location>
    </subcellularLocation>
</comment>
<dbReference type="AlphaFoldDB" id="A0A9X8HB19"/>
<dbReference type="PANTHER" id="PTHR13673">
    <property type="entry name" value="ESOPHAGEAL CANCER ASSOCIATED PROTEIN"/>
    <property type="match status" value="1"/>
</dbReference>
<feature type="compositionally biased region" description="Basic residues" evidence="6">
    <location>
        <begin position="412"/>
        <end position="425"/>
    </location>
</feature>
<evidence type="ECO:0000313" key="7">
    <source>
        <dbReference type="EMBL" id="RLO07481.1"/>
    </source>
</evidence>
<keyword evidence="3" id="KW-0813">Transport</keyword>
<comment type="similarity">
    <text evidence="2">Belongs to the VPS35L family.</text>
</comment>
<feature type="compositionally biased region" description="Basic residues" evidence="6">
    <location>
        <begin position="980"/>
        <end position="990"/>
    </location>
</feature>
<proteinExistence type="inferred from homology"/>
<evidence type="ECO:0000256" key="2">
    <source>
        <dbReference type="ARBA" id="ARBA00010704"/>
    </source>
</evidence>
<keyword evidence="5" id="KW-0653">Protein transport</keyword>
<evidence type="ECO:0000256" key="3">
    <source>
        <dbReference type="ARBA" id="ARBA00022448"/>
    </source>
</evidence>
<dbReference type="PANTHER" id="PTHR13673:SF0">
    <property type="entry name" value="VPS35 ENDOSOMAL PROTEIN-SORTING FACTOR-LIKE"/>
    <property type="match status" value="1"/>
</dbReference>
<dbReference type="GO" id="GO:0005768">
    <property type="term" value="C:endosome"/>
    <property type="evidence" value="ECO:0007669"/>
    <property type="project" value="UniProtKB-SubCell"/>
</dbReference>
<protein>
    <recommendedName>
        <fullName evidence="9">Cyclic nucleotide-binding domain-containing protein</fullName>
    </recommendedName>
</protein>
<evidence type="ECO:0000313" key="8">
    <source>
        <dbReference type="Proteomes" id="UP000275652"/>
    </source>
</evidence>
<evidence type="ECO:0008006" key="9">
    <source>
        <dbReference type="Google" id="ProtNLM"/>
    </source>
</evidence>
<comment type="caution">
    <text evidence="7">The sequence shown here is derived from an EMBL/GenBank/DDBJ whole genome shotgun (WGS) entry which is preliminary data.</text>
</comment>
<dbReference type="InterPro" id="IPR000595">
    <property type="entry name" value="cNMP-bd_dom"/>
</dbReference>
<evidence type="ECO:0000256" key="4">
    <source>
        <dbReference type="ARBA" id="ARBA00022753"/>
    </source>
</evidence>
<feature type="compositionally biased region" description="Low complexity" evidence="6">
    <location>
        <begin position="963"/>
        <end position="975"/>
    </location>
</feature>
<name>A0A9X8HB19_APHAT</name>
<organism evidence="7 8">
    <name type="scientific">Aphanomyces astaci</name>
    <name type="common">Crayfish plague agent</name>
    <dbReference type="NCBI Taxonomy" id="112090"/>
    <lineage>
        <taxon>Eukaryota</taxon>
        <taxon>Sar</taxon>
        <taxon>Stramenopiles</taxon>
        <taxon>Oomycota</taxon>
        <taxon>Saprolegniomycetes</taxon>
        <taxon>Saprolegniales</taxon>
        <taxon>Verrucalvaceae</taxon>
        <taxon>Aphanomyces</taxon>
    </lineage>
</organism>
<dbReference type="InterPro" id="IPR029705">
    <property type="entry name" value="VPS35L"/>
</dbReference>
<keyword evidence="4" id="KW-0967">Endosome</keyword>
<dbReference type="InterPro" id="IPR018490">
    <property type="entry name" value="cNMP-bd_dom_sf"/>
</dbReference>
<dbReference type="Gene3D" id="2.60.120.10">
    <property type="entry name" value="Jelly Rolls"/>
    <property type="match status" value="1"/>
</dbReference>
<evidence type="ECO:0000256" key="5">
    <source>
        <dbReference type="ARBA" id="ARBA00022927"/>
    </source>
</evidence>
<feature type="region of interest" description="Disordered" evidence="6">
    <location>
        <begin position="397"/>
        <end position="437"/>
    </location>
</feature>
<dbReference type="CDD" id="cd00038">
    <property type="entry name" value="CAP_ED"/>
    <property type="match status" value="1"/>
</dbReference>
<evidence type="ECO:0000256" key="6">
    <source>
        <dbReference type="SAM" id="MobiDB-lite"/>
    </source>
</evidence>
<dbReference type="InterPro" id="IPR014710">
    <property type="entry name" value="RmlC-like_jellyroll"/>
</dbReference>
<reference evidence="7 8" key="1">
    <citation type="journal article" date="2018" name="J. Invertebr. Pathol.">
        <title>New genotyping method for the causative agent of crayfish plague (Aphanomyces astaci) based on whole genome data.</title>
        <authorList>
            <person name="Minardi D."/>
            <person name="Studholme D.J."/>
            <person name="van der Giezen M."/>
            <person name="Pretto T."/>
            <person name="Oidtmann B."/>
        </authorList>
    </citation>
    <scope>NUCLEOTIDE SEQUENCE [LARGE SCALE GENOMIC DNA]</scope>
    <source>
        <strain evidence="7 8">KB13</strain>
    </source>
</reference>
<sequence length="990" mass="110269">MFQHSTNITLSKRLLNAFVRGNDSGLRLAVDGPHATIVHTLVTMCTRVHDALDCLSSPLDVADASQAICTFVTSLDMHKSDADALLQMYVECRRLFYKLDAVLACLVRRVLWLSVLVNCHIALASQCLPQMDEFVKASIVLMAELPSSDSESPAAYEQEAMHAMTDLLSLLVVVPSPSDPLYFVHGFHNAISKFPWQSALGNRARMLVHVVTFLAAWVPDQDLPYAIGYGTYEILAHLHDLLQAPPHDDHRHRVNLHSEILLDLINALASSVELNAHASGHLVKLMMGLVAHHAVLHGTQVAFHDERATDDAGYDADDIKKYWRNTKTFLVRGADHPPAALGPRHVAPWQQLGHALHSVQMFTFSEDTWFLMRRSGRARVIGPSASLNLATHALLATPTPPHLTSQRSLSPKSKKHMSHHQHSHSPQHPSGHALFTHTSACQGDGMIRHANPLETHGLFLGSDDNDDDDDRRSAAAAAQHHFFRLLMSRTRSVAENEDLQDWLLQTYNAAYLTLMALSHGNPQFFRNLLYSVTVVSRGAADFVVRQDETPTGSVFIVMTGQCTEMIRRHRFNLTTCTSPNASSLRQKPATSHDVDDLTWRTLHPGDLFGLESIYFQFPFHYISLRADGCVERNRIGVSTLHPTHLLVLPTYPQDKTSISTSLRSPSPMDAAPAMSSSRLAAAFLAQTFVLHSLPQASIEFLASHVTSLQVTKDEYLYTAGQPPSIYFVLAGELRVYTVEDVVVTTDGESEVVTRRVELQILKAFDCSGLAEVCLNHSGFLNYCVATEDATVYILPTYALFAVVKTGMPILTVFVEYFTRQRNWYQLRRFTALNHYNKRVDYRLTPGMQRKGPIPCPRCGLPGHMSDSLVCQHTAHADLLDDHTTATARRQTSARNVFLHRRIIASERDIMLDESGLQLELNDADGAGSIHKAMRRMDRALGLLVPSQTFHTRRSSKVEPPPLLTNSPSTPKTLPTMNSRSRVKLKLPARD</sequence>
<dbReference type="Proteomes" id="UP000275652">
    <property type="component" value="Unassembled WGS sequence"/>
</dbReference>
<gene>
    <name evidence="7" type="ORF">DYB28_001942</name>
</gene>
<feature type="region of interest" description="Disordered" evidence="6">
    <location>
        <begin position="949"/>
        <end position="990"/>
    </location>
</feature>
<dbReference type="GO" id="GO:0015031">
    <property type="term" value="P:protein transport"/>
    <property type="evidence" value="ECO:0007669"/>
    <property type="project" value="UniProtKB-KW"/>
</dbReference>
<dbReference type="SUPFAM" id="SSF51206">
    <property type="entry name" value="cAMP-binding domain-like"/>
    <property type="match status" value="2"/>
</dbReference>
<dbReference type="GO" id="GO:0032456">
    <property type="term" value="P:endocytic recycling"/>
    <property type="evidence" value="ECO:0007669"/>
    <property type="project" value="InterPro"/>
</dbReference>
<dbReference type="EMBL" id="QUTI01023331">
    <property type="protein sequence ID" value="RLO07481.1"/>
    <property type="molecule type" value="Genomic_DNA"/>
</dbReference>